<organism evidence="1 2">
    <name type="scientific">Hymenochirus boettgeri</name>
    <name type="common">Congo dwarf clawed frog</name>
    <dbReference type="NCBI Taxonomy" id="247094"/>
    <lineage>
        <taxon>Eukaryota</taxon>
        <taxon>Metazoa</taxon>
        <taxon>Chordata</taxon>
        <taxon>Craniata</taxon>
        <taxon>Vertebrata</taxon>
        <taxon>Euteleostomi</taxon>
        <taxon>Amphibia</taxon>
        <taxon>Batrachia</taxon>
        <taxon>Anura</taxon>
        <taxon>Pipoidea</taxon>
        <taxon>Pipidae</taxon>
        <taxon>Pipinae</taxon>
        <taxon>Hymenochirus</taxon>
    </lineage>
</organism>
<dbReference type="Proteomes" id="UP000812440">
    <property type="component" value="Chromosome 4"/>
</dbReference>
<sequence length="97" mass="11639">MVWRIRSEKTVENFFRHFLLLLLLIYLFQGTVIGEHKYRERKGLSNKMIQPHISIQETAITHVHRLYLQSKWFTPAESGYITLNKTAPWLFQRIVPL</sequence>
<protein>
    <submittedName>
        <fullName evidence="1">Uncharacterized protein</fullName>
    </submittedName>
</protein>
<reference evidence="1" key="1">
    <citation type="thesis" date="2020" institute="ProQuest LLC" country="789 East Eisenhower Parkway, Ann Arbor, MI, USA">
        <title>Comparative Genomics and Chromosome Evolution.</title>
        <authorList>
            <person name="Mudd A.B."/>
        </authorList>
    </citation>
    <scope>NUCLEOTIDE SEQUENCE</scope>
    <source>
        <strain evidence="1">Female2</strain>
        <tissue evidence="1">Blood</tissue>
    </source>
</reference>
<dbReference type="EMBL" id="JAACNH010000007">
    <property type="protein sequence ID" value="KAG8438227.1"/>
    <property type="molecule type" value="Genomic_DNA"/>
</dbReference>
<proteinExistence type="predicted"/>
<gene>
    <name evidence="1" type="ORF">GDO86_008789</name>
</gene>
<dbReference type="AlphaFoldDB" id="A0A8T2J3H2"/>
<evidence type="ECO:0000313" key="2">
    <source>
        <dbReference type="Proteomes" id="UP000812440"/>
    </source>
</evidence>
<comment type="caution">
    <text evidence="1">The sequence shown here is derived from an EMBL/GenBank/DDBJ whole genome shotgun (WGS) entry which is preliminary data.</text>
</comment>
<evidence type="ECO:0000313" key="1">
    <source>
        <dbReference type="EMBL" id="KAG8438227.1"/>
    </source>
</evidence>
<accession>A0A8T2J3H2</accession>
<name>A0A8T2J3H2_9PIPI</name>
<keyword evidence="2" id="KW-1185">Reference proteome</keyword>